<keyword evidence="2" id="KW-0808">Transferase</keyword>
<sequence length="188" mass="21729">MTDVYEKCPDIETDKVLLRPACKEDSVQLLKIYSDKNALPFFNSDNCHGDNFYYPTKEKMDSAIDFWLDSYQKKWFVRWVIVDKASSIIIGSVELFHRCADDDFNGVGVLRIDLGSDSEKSSVIKNVLDAIVPLAYEMFDCEEIISKVPIYAAERAQAFSDYGFEKSEKFLVGTIDHYAYKDYWTIHH</sequence>
<dbReference type="Gene3D" id="3.40.630.30">
    <property type="match status" value="1"/>
</dbReference>
<evidence type="ECO:0000313" key="2">
    <source>
        <dbReference type="EMBL" id="SCZ80673.1"/>
    </source>
</evidence>
<dbReference type="EMBL" id="FMWK01000015">
    <property type="protein sequence ID" value="SCZ80673.1"/>
    <property type="molecule type" value="Genomic_DNA"/>
</dbReference>
<evidence type="ECO:0000259" key="1">
    <source>
        <dbReference type="Pfam" id="PF13302"/>
    </source>
</evidence>
<dbReference type="GO" id="GO:0016747">
    <property type="term" value="F:acyltransferase activity, transferring groups other than amino-acyl groups"/>
    <property type="evidence" value="ECO:0007669"/>
    <property type="project" value="InterPro"/>
</dbReference>
<evidence type="ECO:0000313" key="3">
    <source>
        <dbReference type="Proteomes" id="UP000199428"/>
    </source>
</evidence>
<dbReference type="Proteomes" id="UP000199428">
    <property type="component" value="Unassembled WGS sequence"/>
</dbReference>
<feature type="domain" description="N-acetyltransferase" evidence="1">
    <location>
        <begin position="16"/>
        <end position="148"/>
    </location>
</feature>
<dbReference type="InterPro" id="IPR016181">
    <property type="entry name" value="Acyl_CoA_acyltransferase"/>
</dbReference>
<organism evidence="2 3">
    <name type="scientific">Pseudobutyrivibrio xylanivorans</name>
    <dbReference type="NCBI Taxonomy" id="185007"/>
    <lineage>
        <taxon>Bacteria</taxon>
        <taxon>Bacillati</taxon>
        <taxon>Bacillota</taxon>
        <taxon>Clostridia</taxon>
        <taxon>Lachnospirales</taxon>
        <taxon>Lachnospiraceae</taxon>
        <taxon>Pseudobutyrivibrio</taxon>
    </lineage>
</organism>
<protein>
    <submittedName>
        <fullName evidence="2">Acetyltransferase (GNAT) domain-containing protein</fullName>
    </submittedName>
</protein>
<accession>A0A1G5S2Y5</accession>
<gene>
    <name evidence="2" type="ORF">SAMN02910350_02417</name>
</gene>
<name>A0A1G5S2Y5_PSEXY</name>
<dbReference type="SUPFAM" id="SSF55729">
    <property type="entry name" value="Acyl-CoA N-acyltransferases (Nat)"/>
    <property type="match status" value="1"/>
</dbReference>
<reference evidence="2 3" key="1">
    <citation type="submission" date="2016-10" db="EMBL/GenBank/DDBJ databases">
        <authorList>
            <person name="de Groot N.N."/>
        </authorList>
    </citation>
    <scope>NUCLEOTIDE SEQUENCE [LARGE SCALE GENOMIC DNA]</scope>
    <source>
        <strain evidence="2 3">DSM 10317</strain>
    </source>
</reference>
<dbReference type="InterPro" id="IPR000182">
    <property type="entry name" value="GNAT_dom"/>
</dbReference>
<dbReference type="RefSeq" id="WP_090163689.1">
    <property type="nucleotide sequence ID" value="NZ_FMWK01000015.1"/>
</dbReference>
<dbReference type="AlphaFoldDB" id="A0A1G5S2Y5"/>
<dbReference type="Pfam" id="PF13302">
    <property type="entry name" value="Acetyltransf_3"/>
    <property type="match status" value="1"/>
</dbReference>
<proteinExistence type="predicted"/>